<dbReference type="STRING" id="37992.A0A4Z0YRF1"/>
<evidence type="ECO:0000259" key="1">
    <source>
        <dbReference type="PROSITE" id="PS50404"/>
    </source>
</evidence>
<comment type="caution">
    <text evidence="2">The sequence shown here is derived from an EMBL/GenBank/DDBJ whole genome shotgun (WGS) entry which is preliminary data.</text>
</comment>
<dbReference type="InterPro" id="IPR036249">
    <property type="entry name" value="Thioredoxin-like_sf"/>
</dbReference>
<sequence length="248" mass="27779">MASTSSSDPILFYDIASGPPVHPYSPNPWKSRYALNFKRANFVTKWVDMPDVAATRQSLGVDPVRFHHNGEPYPTLPVIKDPSTNTVVGDSFDIAVYLDKKYPNGSLLFRHSIGLYAALNTHIDSIFPTGGLLFSDGLPLNPETAEQTKAKFCKQFGTTTWDELTVRGEERRKALSAYQVALGEAAKYFRFSDGPFIGGQEPDYADIIIGGWLMFISEVMPEWDEIRTWHGGVWGKLHDGLEPYRGTW</sequence>
<dbReference type="InterPro" id="IPR054416">
    <property type="entry name" value="GST_UstS-like_C"/>
</dbReference>
<name>A0A4Z0YRF1_9PEZI</name>
<dbReference type="Pfam" id="PF13409">
    <property type="entry name" value="GST_N_2"/>
    <property type="match status" value="1"/>
</dbReference>
<dbReference type="SUPFAM" id="SSF52833">
    <property type="entry name" value="Thioredoxin-like"/>
    <property type="match status" value="1"/>
</dbReference>
<dbReference type="OrthoDB" id="4951845at2759"/>
<reference evidence="2 3" key="1">
    <citation type="submission" date="2019-03" db="EMBL/GenBank/DDBJ databases">
        <title>Draft genome sequence of Xylaria hypoxylon DSM 108379, a ubiquitous saprotrophic-parasitic fungi on hardwood.</title>
        <authorList>
            <person name="Buettner E."/>
            <person name="Leonhardt S."/>
            <person name="Gebauer A.M."/>
            <person name="Liers C."/>
            <person name="Hofrichter M."/>
            <person name="Kellner H."/>
        </authorList>
    </citation>
    <scope>NUCLEOTIDE SEQUENCE [LARGE SCALE GENOMIC DNA]</scope>
    <source>
        <strain evidence="2 3">DSM 108379</strain>
    </source>
</reference>
<dbReference type="Gene3D" id="1.20.1050.10">
    <property type="match status" value="1"/>
</dbReference>
<dbReference type="InterPro" id="IPR036282">
    <property type="entry name" value="Glutathione-S-Trfase_C_sf"/>
</dbReference>
<accession>A0A4Z0YRF1</accession>
<evidence type="ECO:0000313" key="2">
    <source>
        <dbReference type="EMBL" id="TGJ86564.1"/>
    </source>
</evidence>
<dbReference type="EMBL" id="SKBN01000025">
    <property type="protein sequence ID" value="TGJ86564.1"/>
    <property type="molecule type" value="Genomic_DNA"/>
</dbReference>
<organism evidence="2 3">
    <name type="scientific">Xylaria hypoxylon</name>
    <dbReference type="NCBI Taxonomy" id="37992"/>
    <lineage>
        <taxon>Eukaryota</taxon>
        <taxon>Fungi</taxon>
        <taxon>Dikarya</taxon>
        <taxon>Ascomycota</taxon>
        <taxon>Pezizomycotina</taxon>
        <taxon>Sordariomycetes</taxon>
        <taxon>Xylariomycetidae</taxon>
        <taxon>Xylariales</taxon>
        <taxon>Xylariaceae</taxon>
        <taxon>Xylaria</taxon>
    </lineage>
</organism>
<keyword evidence="3" id="KW-1185">Reference proteome</keyword>
<evidence type="ECO:0000313" key="3">
    <source>
        <dbReference type="Proteomes" id="UP000297716"/>
    </source>
</evidence>
<feature type="domain" description="GST N-terminal" evidence="1">
    <location>
        <begin position="15"/>
        <end position="106"/>
    </location>
</feature>
<dbReference type="PROSITE" id="PS50404">
    <property type="entry name" value="GST_NTER"/>
    <property type="match status" value="1"/>
</dbReference>
<proteinExistence type="predicted"/>
<dbReference type="Proteomes" id="UP000297716">
    <property type="component" value="Unassembled WGS sequence"/>
</dbReference>
<gene>
    <name evidence="2" type="ORF">E0Z10_g2169</name>
</gene>
<protein>
    <recommendedName>
        <fullName evidence="1">GST N-terminal domain-containing protein</fullName>
    </recommendedName>
</protein>
<dbReference type="InterPro" id="IPR004045">
    <property type="entry name" value="Glutathione_S-Trfase_N"/>
</dbReference>
<dbReference type="AlphaFoldDB" id="A0A4Z0YRF1"/>
<dbReference type="Gene3D" id="3.40.30.10">
    <property type="entry name" value="Glutaredoxin"/>
    <property type="match status" value="1"/>
</dbReference>
<dbReference type="SUPFAM" id="SSF47616">
    <property type="entry name" value="GST C-terminal domain-like"/>
    <property type="match status" value="1"/>
</dbReference>
<dbReference type="Pfam" id="PF22041">
    <property type="entry name" value="GST_C_7"/>
    <property type="match status" value="1"/>
</dbReference>